<proteinExistence type="predicted"/>
<dbReference type="PROSITE" id="PS00108">
    <property type="entry name" value="PROTEIN_KINASE_ST"/>
    <property type="match status" value="1"/>
</dbReference>
<dbReference type="Gene3D" id="1.10.510.10">
    <property type="entry name" value="Transferase(Phosphotransferase) domain 1"/>
    <property type="match status" value="1"/>
</dbReference>
<keyword evidence="2" id="KW-0158">Chromosome</keyword>
<dbReference type="STRING" id="559304.G8YT69"/>
<evidence type="ECO:0000256" key="5">
    <source>
        <dbReference type="SAM" id="MobiDB-lite"/>
    </source>
</evidence>
<dbReference type="Pfam" id="PF00069">
    <property type="entry name" value="Pkinase"/>
    <property type="match status" value="1"/>
</dbReference>
<dbReference type="Proteomes" id="UP000005222">
    <property type="component" value="Chromosome B"/>
</dbReference>
<feature type="region of interest" description="Disordered" evidence="5">
    <location>
        <begin position="452"/>
        <end position="527"/>
    </location>
</feature>
<dbReference type="GO" id="GO:0005634">
    <property type="term" value="C:nucleus"/>
    <property type="evidence" value="ECO:0007669"/>
    <property type="project" value="TreeGrafter"/>
</dbReference>
<dbReference type="CDD" id="cd13981">
    <property type="entry name" value="STKc_Bub1_BubR1"/>
    <property type="match status" value="1"/>
</dbReference>
<dbReference type="GO" id="GO:0051754">
    <property type="term" value="P:meiotic sister chromatid cohesion, centromeric"/>
    <property type="evidence" value="ECO:0007669"/>
    <property type="project" value="TreeGrafter"/>
</dbReference>
<dbReference type="InParanoid" id="G8YT69"/>
<dbReference type="InterPro" id="IPR013212">
    <property type="entry name" value="Mad3/Bub1_I"/>
</dbReference>
<dbReference type="FunCoup" id="G8YT69">
    <property type="interactions" value="814"/>
</dbReference>
<evidence type="ECO:0000256" key="2">
    <source>
        <dbReference type="ARBA" id="ARBA00022454"/>
    </source>
</evidence>
<keyword evidence="4" id="KW-0137">Centromere</keyword>
<evidence type="ECO:0000259" key="7">
    <source>
        <dbReference type="PROSITE" id="PS51489"/>
    </source>
</evidence>
<organism evidence="8 9">
    <name type="scientific">Pichia sorbitophila (strain ATCC MYA-4447 / BCRC 22081 / CBS 7064 / NBRC 10061 / NRRL Y-12695)</name>
    <name type="common">Hybrid yeast</name>
    <dbReference type="NCBI Taxonomy" id="559304"/>
    <lineage>
        <taxon>Eukaryota</taxon>
        <taxon>Fungi</taxon>
        <taxon>Dikarya</taxon>
        <taxon>Ascomycota</taxon>
        <taxon>Saccharomycotina</taxon>
        <taxon>Pichiomycetes</taxon>
        <taxon>Debaryomycetaceae</taxon>
        <taxon>Millerozyma</taxon>
    </lineage>
</organism>
<dbReference type="PROSITE" id="PS50011">
    <property type="entry name" value="PROTEIN_KINASE_DOM"/>
    <property type="match status" value="1"/>
</dbReference>
<dbReference type="OrthoDB" id="248495at2759"/>
<dbReference type="Gene3D" id="1.25.40.430">
    <property type="match status" value="1"/>
</dbReference>
<dbReference type="SUPFAM" id="SSF56112">
    <property type="entry name" value="Protein kinase-like (PK-like)"/>
    <property type="match status" value="1"/>
</dbReference>
<dbReference type="GO" id="GO:0004672">
    <property type="term" value="F:protein kinase activity"/>
    <property type="evidence" value="ECO:0007669"/>
    <property type="project" value="InterPro"/>
</dbReference>
<dbReference type="InterPro" id="IPR018247">
    <property type="entry name" value="EF_Hand_1_Ca_BS"/>
</dbReference>
<dbReference type="PANTHER" id="PTHR14030">
    <property type="entry name" value="MITOTIC CHECKPOINT SERINE/THREONINE-PROTEIN KINASE BUB1"/>
    <property type="match status" value="1"/>
</dbReference>
<evidence type="ECO:0000256" key="4">
    <source>
        <dbReference type="ARBA" id="ARBA00023328"/>
    </source>
</evidence>
<protein>
    <submittedName>
        <fullName evidence="8">Piso0_000140 protein</fullName>
    </submittedName>
</protein>
<dbReference type="InterPro" id="IPR015661">
    <property type="entry name" value="Bub1/Mad3"/>
</dbReference>
<name>G8YT69_PICSO</name>
<evidence type="ECO:0000313" key="9">
    <source>
        <dbReference type="Proteomes" id="UP000005222"/>
    </source>
</evidence>
<dbReference type="InterPro" id="IPR012572">
    <property type="entry name" value="Mad3/Bub1_II"/>
</dbReference>
<dbReference type="HOGENOM" id="CLU_002115_1_0_1"/>
<dbReference type="FunFam" id="1.25.40.430:FF:000003">
    <property type="entry name" value="Checkpoint serine/threonine-protein kinase BUB1"/>
    <property type="match status" value="1"/>
</dbReference>
<dbReference type="SMART" id="SM00220">
    <property type="entry name" value="S_TKc"/>
    <property type="match status" value="1"/>
</dbReference>
<dbReference type="EMBL" id="FO082058">
    <property type="protein sequence ID" value="CCE73120.1"/>
    <property type="molecule type" value="Genomic_DNA"/>
</dbReference>
<dbReference type="GO" id="GO:0007094">
    <property type="term" value="P:mitotic spindle assembly checkpoint signaling"/>
    <property type="evidence" value="ECO:0007669"/>
    <property type="project" value="InterPro"/>
</dbReference>
<accession>G8YT69</accession>
<dbReference type="SMART" id="SM00777">
    <property type="entry name" value="Mad3_BUB1_I"/>
    <property type="match status" value="1"/>
</dbReference>
<dbReference type="PROSITE" id="PS51489">
    <property type="entry name" value="BUB1_N"/>
    <property type="match status" value="1"/>
</dbReference>
<evidence type="ECO:0000256" key="3">
    <source>
        <dbReference type="ARBA" id="ARBA00022838"/>
    </source>
</evidence>
<evidence type="ECO:0000259" key="6">
    <source>
        <dbReference type="PROSITE" id="PS50011"/>
    </source>
</evidence>
<dbReference type="Pfam" id="PF08311">
    <property type="entry name" value="Mad3_BUB1_I"/>
    <property type="match status" value="1"/>
</dbReference>
<reference evidence="8 9" key="1">
    <citation type="journal article" date="2012" name="G3 (Bethesda)">
        <title>Pichia sorbitophila, an interspecies yeast hybrid reveals early steps of genome resolution following polyploidization.</title>
        <authorList>
            <person name="Leh Louis V."/>
            <person name="Despons L."/>
            <person name="Friedrich A."/>
            <person name="Martin T."/>
            <person name="Durrens P."/>
            <person name="Casaregola S."/>
            <person name="Neuveglise C."/>
            <person name="Fairhead C."/>
            <person name="Marck C."/>
            <person name="Cruz J.A."/>
            <person name="Straub M.L."/>
            <person name="Kugler V."/>
            <person name="Sacerdot C."/>
            <person name="Uzunov Z."/>
            <person name="Thierry A."/>
            <person name="Weiss S."/>
            <person name="Bleykasten C."/>
            <person name="De Montigny J."/>
            <person name="Jacques N."/>
            <person name="Jung P."/>
            <person name="Lemaire M."/>
            <person name="Mallet S."/>
            <person name="Morel G."/>
            <person name="Richard G.F."/>
            <person name="Sarkar A."/>
            <person name="Savel G."/>
            <person name="Schacherer J."/>
            <person name="Seret M.L."/>
            <person name="Talla E."/>
            <person name="Samson G."/>
            <person name="Jubin C."/>
            <person name="Poulain J."/>
            <person name="Vacherie B."/>
            <person name="Barbe V."/>
            <person name="Pelletier E."/>
            <person name="Sherman D.J."/>
            <person name="Westhof E."/>
            <person name="Weissenbach J."/>
            <person name="Baret P.V."/>
            <person name="Wincker P."/>
            <person name="Gaillardin C."/>
            <person name="Dujon B."/>
            <person name="Souciet J.L."/>
        </authorList>
    </citation>
    <scope>NUCLEOTIDE SEQUENCE [LARGE SCALE GENOMIC DNA]</scope>
    <source>
        <strain evidence="9">ATCC MYA-4447 / BCRC 22081 / CBS 7064 / NBRC 10061 / NRRL Y-12695</strain>
    </source>
</reference>
<keyword evidence="3" id="KW-0995">Kinetochore</keyword>
<gene>
    <name evidence="8" type="primary">Piso0_000140</name>
    <name evidence="8" type="ORF">GNLVRS01_PISO0B02993g</name>
</gene>
<dbReference type="AlphaFoldDB" id="G8YT69"/>
<feature type="compositionally biased region" description="Basic and acidic residues" evidence="5">
    <location>
        <begin position="490"/>
        <end position="500"/>
    </location>
</feature>
<evidence type="ECO:0000256" key="1">
    <source>
        <dbReference type="ARBA" id="ARBA00004629"/>
    </source>
</evidence>
<dbReference type="InterPro" id="IPR000719">
    <property type="entry name" value="Prot_kinase_dom"/>
</dbReference>
<dbReference type="InterPro" id="IPR011009">
    <property type="entry name" value="Kinase-like_dom_sf"/>
</dbReference>
<keyword evidence="9" id="KW-1185">Reference proteome</keyword>
<sequence>MSKTPTDANFLEVQKENIQPLAGGRSAKKLAYNLMNSSQSNLKYREAQHKQRESFEEKLRKTEELDDPLQLYLDYIEWTHESYPQGSNAESGLLALLERCTSSFRDTPHYKNDPRYLRVWLEYCNYSDSPRDIFIYLAKKDIGTELALYYEEFARFLELNMKVKEAKQVFEVGIAKHARPFIRLEKNYNLFLRRTEESDEPLPQEASFLKRPLEHKHGESSSSIGDALGTQTKKRQKLQVFADVPLDDQHIFKSLVDNSPSVPNPQSLDFKVKENRLNAKPWVGERIPQKPHVEKQQRKIEVFKDNDQAETTINTYKNMLDGCIHTVIKHPGKTEEDIKLNISLIYPSYEEEQSFPEILAKMKIAERKAQRSALHLSQSNNKPKLLMNNLSHSEINDQSNTDLHERNHTLTIPLKDDDDDTTTSKKAPNSPTLTLFSRMATNEVMSMFNEAGKDIRSEDEEEEDLARNDGENSTNYDGFVTETIQLHPQGTKEETKREYDLQSPRRHTSPFEICTPPKKNDNDSVCSSPFIERPVSSSAATSGIVYPTDEKLRNELLDTLTTPLSCYSGFFDYSHTKISKLPKFKEVTNNNTKLIAKGARHSIIDYCGNEIYCLRCELGQGGYGIVYLVETETGEFKALKVESPPSKWEFYILHQIHTRLKKIDSSALGMIVSPNALYLFQDEAYLLMNYVNQGTILDVVNYYKAQGSAVDETLCIYLTVELLKVVEALHEIGIIHGDLKADNCMIKFAASDTWGRSFTDKDRSSSKTITLIDFGRAIDKTLFPEDTQFLANWDTDQQDCPQMRQGLPWSYEADYYGIAGIIHTMLFGKYIEVKNLSAGGPVAVAHSFKRYWQVDLWSGLFDLLLNPYGDGMVSPKRPLSHQLRAQRRLFEDWLQRNALKKNLKMTISDVENEVNVSNKKLINSLR</sequence>
<feature type="domain" description="Protein kinase" evidence="6">
    <location>
        <begin position="612"/>
        <end position="926"/>
    </location>
</feature>
<dbReference type="PROSITE" id="PS00018">
    <property type="entry name" value="EF_HAND_1"/>
    <property type="match status" value="1"/>
</dbReference>
<dbReference type="GO" id="GO:0032991">
    <property type="term" value="C:protein-containing complex"/>
    <property type="evidence" value="ECO:0007669"/>
    <property type="project" value="UniProtKB-ARBA"/>
</dbReference>
<dbReference type="eggNOG" id="KOG1166">
    <property type="taxonomic scope" value="Eukaryota"/>
</dbReference>
<feature type="compositionally biased region" description="Polar residues" evidence="5">
    <location>
        <begin position="471"/>
        <end position="488"/>
    </location>
</feature>
<dbReference type="GO" id="GO:0000776">
    <property type="term" value="C:kinetochore"/>
    <property type="evidence" value="ECO:0007669"/>
    <property type="project" value="UniProtKB-KW"/>
</dbReference>
<dbReference type="InterPro" id="IPR008271">
    <property type="entry name" value="Ser/Thr_kinase_AS"/>
</dbReference>
<dbReference type="Gene3D" id="6.10.20.170">
    <property type="match status" value="1"/>
</dbReference>
<dbReference type="GO" id="GO:0005524">
    <property type="term" value="F:ATP binding"/>
    <property type="evidence" value="ECO:0007669"/>
    <property type="project" value="InterPro"/>
</dbReference>
<feature type="domain" description="BUB1 N-terminal" evidence="7">
    <location>
        <begin position="55"/>
        <end position="212"/>
    </location>
</feature>
<dbReference type="Pfam" id="PF08171">
    <property type="entry name" value="Mad3_BUB1_II"/>
    <property type="match status" value="1"/>
</dbReference>
<dbReference type="OMA" id="KTLCPNP"/>
<feature type="compositionally biased region" description="Polar residues" evidence="5">
    <location>
        <begin position="424"/>
        <end position="438"/>
    </location>
</feature>
<feature type="region of interest" description="Disordered" evidence="5">
    <location>
        <begin position="411"/>
        <end position="438"/>
    </location>
</feature>
<comment type="subcellular location">
    <subcellularLocation>
        <location evidence="1">Chromosome</location>
        <location evidence="1">Centromere</location>
        <location evidence="1">Kinetochore</location>
    </subcellularLocation>
</comment>
<evidence type="ECO:0000313" key="8">
    <source>
        <dbReference type="EMBL" id="CCE73120.1"/>
    </source>
</evidence>
<dbReference type="PANTHER" id="PTHR14030:SF4">
    <property type="entry name" value="BUB1 KINASE, ISOFORM A-RELATED"/>
    <property type="match status" value="1"/>
</dbReference>